<dbReference type="Pfam" id="PF13621">
    <property type="entry name" value="Cupin_8"/>
    <property type="match status" value="1"/>
</dbReference>
<evidence type="ECO:0000313" key="2">
    <source>
        <dbReference type="EMBL" id="KAJ8970672.1"/>
    </source>
</evidence>
<gene>
    <name evidence="2" type="ORF">NQ317_012354</name>
</gene>
<dbReference type="InterPro" id="IPR003347">
    <property type="entry name" value="JmjC_dom"/>
</dbReference>
<dbReference type="PANTHER" id="PTHR12461:SF99">
    <property type="entry name" value="BIFUNCTIONAL PEPTIDASE AND (3S)-LYSYL HYDROXYLASE JMJD7"/>
    <property type="match status" value="1"/>
</dbReference>
<evidence type="ECO:0000313" key="3">
    <source>
        <dbReference type="Proteomes" id="UP001162164"/>
    </source>
</evidence>
<name>A0ABQ9J142_9CUCU</name>
<reference evidence="2" key="1">
    <citation type="journal article" date="2023" name="Insect Mol. Biol.">
        <title>Genome sequencing provides insights into the evolution of gene families encoding plant cell wall-degrading enzymes in longhorned beetles.</title>
        <authorList>
            <person name="Shin N.R."/>
            <person name="Okamura Y."/>
            <person name="Kirsch R."/>
            <person name="Pauchet Y."/>
        </authorList>
    </citation>
    <scope>NUCLEOTIDE SEQUENCE</scope>
    <source>
        <strain evidence="2">MMC_N1</strain>
    </source>
</reference>
<proteinExistence type="predicted"/>
<dbReference type="PANTHER" id="PTHR12461">
    <property type="entry name" value="HYPOXIA-INDUCIBLE FACTOR 1 ALPHA INHIBITOR-RELATED"/>
    <property type="match status" value="1"/>
</dbReference>
<dbReference type="Proteomes" id="UP001162164">
    <property type="component" value="Unassembled WGS sequence"/>
</dbReference>
<comment type="caution">
    <text evidence="2">The sequence shown here is derived from an EMBL/GenBank/DDBJ whole genome shotgun (WGS) entry which is preliminary data.</text>
</comment>
<protein>
    <recommendedName>
        <fullName evidence="1">JmjC domain-containing protein</fullName>
    </recommendedName>
</protein>
<accession>A0ABQ9J142</accession>
<dbReference type="InterPro" id="IPR041667">
    <property type="entry name" value="Cupin_8"/>
</dbReference>
<organism evidence="2 3">
    <name type="scientific">Molorchus minor</name>
    <dbReference type="NCBI Taxonomy" id="1323400"/>
    <lineage>
        <taxon>Eukaryota</taxon>
        <taxon>Metazoa</taxon>
        <taxon>Ecdysozoa</taxon>
        <taxon>Arthropoda</taxon>
        <taxon>Hexapoda</taxon>
        <taxon>Insecta</taxon>
        <taxon>Pterygota</taxon>
        <taxon>Neoptera</taxon>
        <taxon>Endopterygota</taxon>
        <taxon>Coleoptera</taxon>
        <taxon>Polyphaga</taxon>
        <taxon>Cucujiformia</taxon>
        <taxon>Chrysomeloidea</taxon>
        <taxon>Cerambycidae</taxon>
        <taxon>Lamiinae</taxon>
        <taxon>Monochamini</taxon>
        <taxon>Molorchus</taxon>
    </lineage>
</organism>
<dbReference type="PROSITE" id="PS51184">
    <property type="entry name" value="JMJC"/>
    <property type="match status" value="1"/>
</dbReference>
<sequence>MRSEWVLSNSVFDKVAKCLGENSIIKPQHEEGINQFIKETVETNRLRDEVQAQSERCLQWENLKNFVEGLDDKDFTEFMKDIQGTVRKFQDKTNKTAQKRNKNKETGIFSFQQTSKSKTDLIHAHLKVPEVTLEDPDSWPLIFHRDYVSKNIPVLIKRGTSDISAVQKWNTDYFMKVMSEKNVTVAITPNGFADGLNRINGEEFFVLPQETDMKMKEFLEFLGKKKVTQNIRKPNKLKLKNFRDNHICYIQKQNSNLTEDFRELLDDIDREVIWASKAFNKAPDAVNFWMGDSRAVTSMHKDPYENIYYVIDGYKDFILIPPTDLPYIPYRTYPVKRYNNVTSTNFEVEDVSDVDNIKWIAVDPIQRKESLKLYPEFEKSSYL</sequence>
<keyword evidence="3" id="KW-1185">Reference proteome</keyword>
<feature type="domain" description="JmjC" evidence="1">
    <location>
        <begin position="253"/>
        <end position="383"/>
    </location>
</feature>
<dbReference type="EMBL" id="JAPWTJ010001590">
    <property type="protein sequence ID" value="KAJ8970672.1"/>
    <property type="molecule type" value="Genomic_DNA"/>
</dbReference>
<dbReference type="InterPro" id="IPR014710">
    <property type="entry name" value="RmlC-like_jellyroll"/>
</dbReference>
<dbReference type="SUPFAM" id="SSF51197">
    <property type="entry name" value="Clavaminate synthase-like"/>
    <property type="match status" value="1"/>
</dbReference>
<dbReference type="Gene3D" id="2.60.120.10">
    <property type="entry name" value="Jelly Rolls"/>
    <property type="match status" value="1"/>
</dbReference>
<evidence type="ECO:0000259" key="1">
    <source>
        <dbReference type="PROSITE" id="PS51184"/>
    </source>
</evidence>